<keyword evidence="2" id="KW-0472">Membrane</keyword>
<organism evidence="3">
    <name type="scientific">marine sediment metagenome</name>
    <dbReference type="NCBI Taxonomy" id="412755"/>
    <lineage>
        <taxon>unclassified sequences</taxon>
        <taxon>metagenomes</taxon>
        <taxon>ecological metagenomes</taxon>
    </lineage>
</organism>
<feature type="non-terminal residue" evidence="3">
    <location>
        <position position="502"/>
    </location>
</feature>
<gene>
    <name evidence="3" type="ORF">LCGC14_1776720</name>
</gene>
<evidence type="ECO:0000256" key="1">
    <source>
        <dbReference type="SAM" id="MobiDB-lite"/>
    </source>
</evidence>
<feature type="region of interest" description="Disordered" evidence="1">
    <location>
        <begin position="481"/>
        <end position="502"/>
    </location>
</feature>
<reference evidence="3" key="1">
    <citation type="journal article" date="2015" name="Nature">
        <title>Complex archaea that bridge the gap between prokaryotes and eukaryotes.</title>
        <authorList>
            <person name="Spang A."/>
            <person name="Saw J.H."/>
            <person name="Jorgensen S.L."/>
            <person name="Zaremba-Niedzwiedzka K."/>
            <person name="Martijn J."/>
            <person name="Lind A.E."/>
            <person name="van Eijk R."/>
            <person name="Schleper C."/>
            <person name="Guy L."/>
            <person name="Ettema T.J."/>
        </authorList>
    </citation>
    <scope>NUCLEOTIDE SEQUENCE</scope>
</reference>
<protein>
    <submittedName>
        <fullName evidence="3">Uncharacterized protein</fullName>
    </submittedName>
</protein>
<feature type="transmembrane region" description="Helical" evidence="2">
    <location>
        <begin position="268"/>
        <end position="289"/>
    </location>
</feature>
<comment type="caution">
    <text evidence="3">The sequence shown here is derived from an EMBL/GenBank/DDBJ whole genome shotgun (WGS) entry which is preliminary data.</text>
</comment>
<accession>A0A0F9GWJ8</accession>
<evidence type="ECO:0000313" key="3">
    <source>
        <dbReference type="EMBL" id="KKM03210.1"/>
    </source>
</evidence>
<feature type="region of interest" description="Disordered" evidence="1">
    <location>
        <begin position="426"/>
        <end position="460"/>
    </location>
</feature>
<name>A0A0F9GWJ8_9ZZZZ</name>
<dbReference type="EMBL" id="LAZR01016738">
    <property type="protein sequence ID" value="KKM03210.1"/>
    <property type="molecule type" value="Genomic_DNA"/>
</dbReference>
<keyword evidence="2" id="KW-1133">Transmembrane helix</keyword>
<proteinExistence type="predicted"/>
<evidence type="ECO:0000256" key="2">
    <source>
        <dbReference type="SAM" id="Phobius"/>
    </source>
</evidence>
<sequence length="502" mass="53297">MGDVREFWNNLKITSTEEFWESVTEDRPLKQFTVGGTTVEIPEKRKELDFISVRDWWESGESIANYEKLPKILEVKNADGSLSSELTTSVSDPRLNNGRETLIPTLIEGKSFSVSEATKWAIDSGLRFPSFDSIPKAEAYAAKRSKLGGATTQGFLGRPDATGSAKIQTDDELRAQVLEASGLSWYTYPGEVIVGTSRGVANTTIAALAGTVETLASTADLIGIDNDVVEWAQGMHSAAIGAIHEALPVTPGFEDSWTRSLSEGFGSIGVALVAGAGGVAGIAAFGLTVQFSNTYNSARSLGASEEDALIYAWASGIVGGVSEPVSAVMPALKILKRTDKATGGVLYREIFKRLARQSPASSLREAATEIVQEIPDETLRQAYIKERTMFDAIDALVEVGVVGGLLGGFLPVLTTGARIALDKRAGRSPDATPLGVEPAPAPKPVPLGEQGPVALPPIEGLAPGEEVVTDQVKETLLNDHAKRVEAGQKDPTPSQKMFAELG</sequence>
<keyword evidence="2" id="KW-0812">Transmembrane</keyword>
<dbReference type="AlphaFoldDB" id="A0A0F9GWJ8"/>